<evidence type="ECO:0000256" key="2">
    <source>
        <dbReference type="ARBA" id="ARBA00010962"/>
    </source>
</evidence>
<evidence type="ECO:0000256" key="8">
    <source>
        <dbReference type="ARBA" id="ARBA00023316"/>
    </source>
</evidence>
<keyword evidence="13" id="KW-1185">Reference proteome</keyword>
<gene>
    <name evidence="12" type="ORF">L198_04525</name>
</gene>
<dbReference type="PANTHER" id="PTHR31361">
    <property type="entry name" value="BETA-GLUCAN SYNTHESIS-ASSOCIATED PROTEIN KRE6-RELATED"/>
    <property type="match status" value="1"/>
</dbReference>
<dbReference type="GO" id="GO:0031505">
    <property type="term" value="P:fungal-type cell wall organization"/>
    <property type="evidence" value="ECO:0007669"/>
    <property type="project" value="TreeGrafter"/>
</dbReference>
<dbReference type="AlphaFoldDB" id="A0A1E3J727"/>
<dbReference type="InterPro" id="IPR005629">
    <property type="entry name" value="Skn1/Kre6/Sbg1"/>
</dbReference>
<evidence type="ECO:0000256" key="3">
    <source>
        <dbReference type="ARBA" id="ARBA00022692"/>
    </source>
</evidence>
<feature type="transmembrane region" description="Helical" evidence="10">
    <location>
        <begin position="160"/>
        <end position="183"/>
    </location>
</feature>
<dbReference type="GO" id="GO:0006078">
    <property type="term" value="P:(1-&gt;6)-beta-D-glucan biosynthetic process"/>
    <property type="evidence" value="ECO:0007669"/>
    <property type="project" value="TreeGrafter"/>
</dbReference>
<dbReference type="PANTHER" id="PTHR31361:SF15">
    <property type="entry name" value="GH16 DOMAIN-CONTAINING PROTEIN"/>
    <property type="match status" value="1"/>
</dbReference>
<evidence type="ECO:0000256" key="9">
    <source>
        <dbReference type="SAM" id="MobiDB-lite"/>
    </source>
</evidence>
<comment type="similarity">
    <text evidence="2">Belongs to the SKN1/KRE6 family.</text>
</comment>
<accession>A0A1E3J727</accession>
<dbReference type="GO" id="GO:0005789">
    <property type="term" value="C:endoplasmic reticulum membrane"/>
    <property type="evidence" value="ECO:0007669"/>
    <property type="project" value="TreeGrafter"/>
</dbReference>
<dbReference type="SUPFAM" id="SSF49899">
    <property type="entry name" value="Concanavalin A-like lectins/glucanases"/>
    <property type="match status" value="1"/>
</dbReference>
<evidence type="ECO:0000313" key="12">
    <source>
        <dbReference type="EMBL" id="ODN95906.1"/>
    </source>
</evidence>
<dbReference type="EMBL" id="AWGH01000012">
    <property type="protein sequence ID" value="ODN95906.1"/>
    <property type="molecule type" value="Genomic_DNA"/>
</dbReference>
<dbReference type="FunFam" id="2.60.120.200:FF:000140">
    <property type="entry name" value="Beta-glucan synthesis-associated protein"/>
    <property type="match status" value="1"/>
</dbReference>
<dbReference type="RefSeq" id="XP_019031571.1">
    <property type="nucleotide sequence ID" value="XM_019176643.1"/>
</dbReference>
<keyword evidence="7" id="KW-0325">Glycoprotein</keyword>
<keyword evidence="8" id="KW-0961">Cell wall biogenesis/degradation</keyword>
<evidence type="ECO:0000256" key="10">
    <source>
        <dbReference type="SAM" id="Phobius"/>
    </source>
</evidence>
<name>A0A1E3J727_9TREE</name>
<feature type="compositionally biased region" description="Low complexity" evidence="9">
    <location>
        <begin position="100"/>
        <end position="109"/>
    </location>
</feature>
<evidence type="ECO:0000256" key="5">
    <source>
        <dbReference type="ARBA" id="ARBA00022989"/>
    </source>
</evidence>
<evidence type="ECO:0000313" key="13">
    <source>
        <dbReference type="Proteomes" id="UP000094819"/>
    </source>
</evidence>
<evidence type="ECO:0000256" key="6">
    <source>
        <dbReference type="ARBA" id="ARBA00023136"/>
    </source>
</evidence>
<feature type="compositionally biased region" description="Pro residues" evidence="9">
    <location>
        <begin position="14"/>
        <end position="28"/>
    </location>
</feature>
<dbReference type="GO" id="GO:0005886">
    <property type="term" value="C:plasma membrane"/>
    <property type="evidence" value="ECO:0007669"/>
    <property type="project" value="TreeGrafter"/>
</dbReference>
<keyword evidence="3 10" id="KW-0812">Transmembrane</keyword>
<evidence type="ECO:0000259" key="11">
    <source>
        <dbReference type="PROSITE" id="PS51762"/>
    </source>
</evidence>
<dbReference type="PROSITE" id="PS51762">
    <property type="entry name" value="GH16_2"/>
    <property type="match status" value="1"/>
</dbReference>
<dbReference type="InterPro" id="IPR000757">
    <property type="entry name" value="Beta-glucanase-like"/>
</dbReference>
<sequence length="645" mass="70265">MSYQAVPLNDPSQDPAPPPLPPKQPFPSSPYQALPQSTARPSSRPTGSSPSSIPRVPVPSSNRRYGPSASSQGSSHESYQPGPRGASMPHNGRDPRRDSQASSSALLGAQGKGGAGAGVADPAGWGAMTGGPEDDDWMHNEDPAHDKRYNRFDAFSSRGIANVGCLFIGALGLIALFAGYPIITFYTQKHQSTNGAYNLGGINSTGQIPLISNFPSPIDEDTPSDVYTRTGFDGEEYSLVFSDEFNRDGRTFFPGDDPYWTAVDIHYWPTGDFEWYDPGQITTRDGALVITNNQEPIHDLNYKSGMLQSWNQMCFQYSVYIEVAVSLPGTNRVGGFWPGVWMMGNLGRPGYGATTEGTWPYTYDSCDSGTLVNQTNAAGTGPTLALTSGANDGPISFLPGQRVSACTCEGEDHPGPTVKHGRGVPELDILEAQIDLDIPQGQVSQSCQIAPFDPSYEYLNTSEGAIQYDTDLTSWNSYKGGTYQEAVSSLTYIDNANYVETRGGFGIYGFEYYTNPDDRENGHITWVANGQRSWTMYPASVGPVEDMDIGQRLITEEPMAMIINFGMSNNFQAVDFANLVTPAEMLVDYVRVWQRSDGYMGCDPPDRPTATYIENHLAAYSNPNFTTWEEAGYTWPKNSLIDGCT</sequence>
<feature type="domain" description="GH16" evidence="11">
    <location>
        <begin position="209"/>
        <end position="598"/>
    </location>
</feature>
<dbReference type="GeneID" id="30193738"/>
<evidence type="ECO:0000256" key="4">
    <source>
        <dbReference type="ARBA" id="ARBA00022968"/>
    </source>
</evidence>
<organism evidence="12 13">
    <name type="scientific">Cryptococcus wingfieldii CBS 7118</name>
    <dbReference type="NCBI Taxonomy" id="1295528"/>
    <lineage>
        <taxon>Eukaryota</taxon>
        <taxon>Fungi</taxon>
        <taxon>Dikarya</taxon>
        <taxon>Basidiomycota</taxon>
        <taxon>Agaricomycotina</taxon>
        <taxon>Tremellomycetes</taxon>
        <taxon>Tremellales</taxon>
        <taxon>Cryptococcaceae</taxon>
        <taxon>Cryptococcus</taxon>
    </lineage>
</organism>
<comment type="caution">
    <text evidence="12">The sequence shown here is derived from an EMBL/GenBank/DDBJ whole genome shotgun (WGS) entry which is preliminary data.</text>
</comment>
<feature type="compositionally biased region" description="Low complexity" evidence="9">
    <location>
        <begin position="37"/>
        <end position="61"/>
    </location>
</feature>
<evidence type="ECO:0000256" key="1">
    <source>
        <dbReference type="ARBA" id="ARBA00004606"/>
    </source>
</evidence>
<dbReference type="OrthoDB" id="412647at2759"/>
<evidence type="ECO:0000256" key="7">
    <source>
        <dbReference type="ARBA" id="ARBA00023180"/>
    </source>
</evidence>
<dbReference type="GO" id="GO:0015926">
    <property type="term" value="F:glucosidase activity"/>
    <property type="evidence" value="ECO:0007669"/>
    <property type="project" value="TreeGrafter"/>
</dbReference>
<dbReference type="InterPro" id="IPR013320">
    <property type="entry name" value="ConA-like_dom_sf"/>
</dbReference>
<protein>
    <submittedName>
        <fullName evidence="12">Glucosidase</fullName>
    </submittedName>
</protein>
<dbReference type="FunFam" id="2.60.120.200:FF:000135">
    <property type="entry name" value="Related to KRE6-glucan synthase subunit"/>
    <property type="match status" value="1"/>
</dbReference>
<dbReference type="Proteomes" id="UP000094819">
    <property type="component" value="Unassembled WGS sequence"/>
</dbReference>
<reference evidence="12 13" key="1">
    <citation type="submission" date="2016-06" db="EMBL/GenBank/DDBJ databases">
        <title>Evolution of pathogenesis and genome organization in the Tremellales.</title>
        <authorList>
            <person name="Cuomo C."/>
            <person name="Litvintseva A."/>
            <person name="Heitman J."/>
            <person name="Chen Y."/>
            <person name="Sun S."/>
            <person name="Springer D."/>
            <person name="Dromer F."/>
            <person name="Young S."/>
            <person name="Zeng Q."/>
            <person name="Chapman S."/>
            <person name="Gujja S."/>
            <person name="Saif S."/>
            <person name="Birren B."/>
        </authorList>
    </citation>
    <scope>NUCLEOTIDE SEQUENCE [LARGE SCALE GENOMIC DNA]</scope>
    <source>
        <strain evidence="12 13">CBS 7118</strain>
    </source>
</reference>
<proteinExistence type="inferred from homology"/>
<keyword evidence="4" id="KW-0735">Signal-anchor</keyword>
<dbReference type="Pfam" id="PF03935">
    <property type="entry name" value="SKN1_KRE6_Sbg1"/>
    <property type="match status" value="1"/>
</dbReference>
<dbReference type="Gene3D" id="2.60.120.200">
    <property type="match status" value="2"/>
</dbReference>
<feature type="region of interest" description="Disordered" evidence="9">
    <location>
        <begin position="1"/>
        <end position="140"/>
    </location>
</feature>
<dbReference type="CDD" id="cd02180">
    <property type="entry name" value="GH16_fungal_KRE6_glucanase"/>
    <property type="match status" value="1"/>
</dbReference>
<keyword evidence="5 10" id="KW-1133">Transmembrane helix</keyword>
<feature type="compositionally biased region" description="Polar residues" evidence="9">
    <location>
        <begin position="68"/>
        <end position="78"/>
    </location>
</feature>
<comment type="subcellular location">
    <subcellularLocation>
        <location evidence="1">Membrane</location>
        <topology evidence="1">Single-pass type II membrane protein</topology>
    </subcellularLocation>
</comment>
<keyword evidence="6 10" id="KW-0472">Membrane</keyword>